<gene>
    <name evidence="1" type="ORF">NP493_535g00003</name>
</gene>
<accession>A0AAD9KXF4</accession>
<evidence type="ECO:0000313" key="2">
    <source>
        <dbReference type="Proteomes" id="UP001209878"/>
    </source>
</evidence>
<dbReference type="Proteomes" id="UP001209878">
    <property type="component" value="Unassembled WGS sequence"/>
</dbReference>
<name>A0AAD9KXF4_RIDPI</name>
<keyword evidence="2" id="KW-1185">Reference proteome</keyword>
<proteinExistence type="predicted"/>
<evidence type="ECO:0000313" key="1">
    <source>
        <dbReference type="EMBL" id="KAK2178558.1"/>
    </source>
</evidence>
<protein>
    <submittedName>
        <fullName evidence="1">Uncharacterized protein</fullName>
    </submittedName>
</protein>
<reference evidence="1" key="1">
    <citation type="journal article" date="2023" name="Mol. Biol. Evol.">
        <title>Third-Generation Sequencing Reveals the Adaptive Role of the Epigenome in Three Deep-Sea Polychaetes.</title>
        <authorList>
            <person name="Perez M."/>
            <person name="Aroh O."/>
            <person name="Sun Y."/>
            <person name="Lan Y."/>
            <person name="Juniper S.K."/>
            <person name="Young C.R."/>
            <person name="Angers B."/>
            <person name="Qian P.Y."/>
        </authorList>
    </citation>
    <scope>NUCLEOTIDE SEQUENCE</scope>
    <source>
        <strain evidence="1">R07B-5</strain>
    </source>
</reference>
<dbReference type="AlphaFoldDB" id="A0AAD9KXF4"/>
<comment type="caution">
    <text evidence="1">The sequence shown here is derived from an EMBL/GenBank/DDBJ whole genome shotgun (WGS) entry which is preliminary data.</text>
</comment>
<sequence>MTGRLNKLLRNIHDSVVANIGNYSRTPMLPPCCPDPNRDDVCCYVTGDVFNDNGQRYPSGDDNSRKMELFCAG</sequence>
<dbReference type="EMBL" id="JAODUO010000538">
    <property type="protein sequence ID" value="KAK2178558.1"/>
    <property type="molecule type" value="Genomic_DNA"/>
</dbReference>
<organism evidence="1 2">
    <name type="scientific">Ridgeia piscesae</name>
    <name type="common">Tubeworm</name>
    <dbReference type="NCBI Taxonomy" id="27915"/>
    <lineage>
        <taxon>Eukaryota</taxon>
        <taxon>Metazoa</taxon>
        <taxon>Spiralia</taxon>
        <taxon>Lophotrochozoa</taxon>
        <taxon>Annelida</taxon>
        <taxon>Polychaeta</taxon>
        <taxon>Sedentaria</taxon>
        <taxon>Canalipalpata</taxon>
        <taxon>Sabellida</taxon>
        <taxon>Siboglinidae</taxon>
        <taxon>Ridgeia</taxon>
    </lineage>
</organism>